<keyword evidence="1" id="KW-0472">Membrane</keyword>
<organism evidence="2 3">
    <name type="scientific">Melipona quadrifasciata</name>
    <dbReference type="NCBI Taxonomy" id="166423"/>
    <lineage>
        <taxon>Eukaryota</taxon>
        <taxon>Metazoa</taxon>
        <taxon>Ecdysozoa</taxon>
        <taxon>Arthropoda</taxon>
        <taxon>Hexapoda</taxon>
        <taxon>Insecta</taxon>
        <taxon>Pterygota</taxon>
        <taxon>Neoptera</taxon>
        <taxon>Endopterygota</taxon>
        <taxon>Hymenoptera</taxon>
        <taxon>Apocrita</taxon>
        <taxon>Aculeata</taxon>
        <taxon>Apoidea</taxon>
        <taxon>Anthophila</taxon>
        <taxon>Apidae</taxon>
        <taxon>Melipona</taxon>
    </lineage>
</organism>
<evidence type="ECO:0000313" key="3">
    <source>
        <dbReference type="Proteomes" id="UP000053105"/>
    </source>
</evidence>
<accession>A0A0N0BDE2</accession>
<keyword evidence="3" id="KW-1185">Reference proteome</keyword>
<protein>
    <submittedName>
        <fullName evidence="2">Uncharacterized protein</fullName>
    </submittedName>
</protein>
<dbReference type="EMBL" id="KQ435863">
    <property type="protein sequence ID" value="KOX70318.1"/>
    <property type="molecule type" value="Genomic_DNA"/>
</dbReference>
<dbReference type="Proteomes" id="UP000053105">
    <property type="component" value="Unassembled WGS sequence"/>
</dbReference>
<evidence type="ECO:0000313" key="2">
    <source>
        <dbReference type="EMBL" id="KOX70318.1"/>
    </source>
</evidence>
<reference evidence="2 3" key="1">
    <citation type="submission" date="2015-07" db="EMBL/GenBank/DDBJ databases">
        <title>The genome of Melipona quadrifasciata.</title>
        <authorList>
            <person name="Pan H."/>
            <person name="Kapheim K."/>
        </authorList>
    </citation>
    <scope>NUCLEOTIDE SEQUENCE [LARGE SCALE GENOMIC DNA]</scope>
    <source>
        <strain evidence="2">0111107301</strain>
        <tissue evidence="2">Whole body</tissue>
    </source>
</reference>
<sequence length="70" mass="8407">MYLEDYTMSRDQGSEDLNRMYTLFKMSRCRTSPKEQSYCPEQCGICFVYVPALFFFSFLFIQFCSLDFDD</sequence>
<proteinExistence type="predicted"/>
<keyword evidence="1" id="KW-1133">Transmembrane helix</keyword>
<dbReference type="AlphaFoldDB" id="A0A0N0BDE2"/>
<gene>
    <name evidence="2" type="ORF">WN51_04721</name>
</gene>
<name>A0A0N0BDE2_9HYME</name>
<evidence type="ECO:0000256" key="1">
    <source>
        <dbReference type="SAM" id="Phobius"/>
    </source>
</evidence>
<feature type="transmembrane region" description="Helical" evidence="1">
    <location>
        <begin position="43"/>
        <end position="63"/>
    </location>
</feature>
<keyword evidence="1" id="KW-0812">Transmembrane</keyword>